<protein>
    <submittedName>
        <fullName evidence="2">CCHC-type domain-containing protein</fullName>
    </submittedName>
</protein>
<accession>A0ABD1SDP0</accession>
<feature type="compositionally biased region" description="Basic and acidic residues" evidence="1">
    <location>
        <begin position="114"/>
        <end position="123"/>
    </location>
</feature>
<evidence type="ECO:0000313" key="3">
    <source>
        <dbReference type="Proteomes" id="UP001604336"/>
    </source>
</evidence>
<gene>
    <name evidence="2" type="ORF">Adt_23453</name>
</gene>
<dbReference type="Proteomes" id="UP001604336">
    <property type="component" value="Unassembled WGS sequence"/>
</dbReference>
<feature type="compositionally biased region" description="Low complexity" evidence="1">
    <location>
        <begin position="79"/>
        <end position="90"/>
    </location>
</feature>
<keyword evidence="3" id="KW-1185">Reference proteome</keyword>
<evidence type="ECO:0000313" key="2">
    <source>
        <dbReference type="EMBL" id="KAL2497903.1"/>
    </source>
</evidence>
<name>A0ABD1SDP0_9LAMI</name>
<feature type="region of interest" description="Disordered" evidence="1">
    <location>
        <begin position="79"/>
        <end position="123"/>
    </location>
</feature>
<dbReference type="EMBL" id="JBFOLK010000007">
    <property type="protein sequence ID" value="KAL2497903.1"/>
    <property type="molecule type" value="Genomic_DNA"/>
</dbReference>
<organism evidence="2 3">
    <name type="scientific">Abeliophyllum distichum</name>
    <dbReference type="NCBI Taxonomy" id="126358"/>
    <lineage>
        <taxon>Eukaryota</taxon>
        <taxon>Viridiplantae</taxon>
        <taxon>Streptophyta</taxon>
        <taxon>Embryophyta</taxon>
        <taxon>Tracheophyta</taxon>
        <taxon>Spermatophyta</taxon>
        <taxon>Magnoliopsida</taxon>
        <taxon>eudicotyledons</taxon>
        <taxon>Gunneridae</taxon>
        <taxon>Pentapetalae</taxon>
        <taxon>asterids</taxon>
        <taxon>lamiids</taxon>
        <taxon>Lamiales</taxon>
        <taxon>Oleaceae</taxon>
        <taxon>Forsythieae</taxon>
        <taxon>Abeliophyllum</taxon>
    </lineage>
</organism>
<proteinExistence type="predicted"/>
<comment type="caution">
    <text evidence="2">The sequence shown here is derived from an EMBL/GenBank/DDBJ whole genome shotgun (WGS) entry which is preliminary data.</text>
</comment>
<feature type="compositionally biased region" description="Basic and acidic residues" evidence="1">
    <location>
        <begin position="91"/>
        <end position="107"/>
    </location>
</feature>
<evidence type="ECO:0000256" key="1">
    <source>
        <dbReference type="SAM" id="MobiDB-lite"/>
    </source>
</evidence>
<sequence>MKVSKYVRKFEDLSHFATHMVETNGMKVDCFLEGLRAELNSDALMSGIQNMSFPKIINKALLAEQAEVKIVRAREARDQNQNQNMVNKNWNENKKKWARKRQGEEQNKPYLKNKKPDNQRETKNVPLCTKCGKRYPGKCWA</sequence>
<dbReference type="AlphaFoldDB" id="A0ABD1SDP0"/>
<reference evidence="3" key="1">
    <citation type="submission" date="2024-07" db="EMBL/GenBank/DDBJ databases">
        <title>Two chromosome-level genome assemblies of Korean endemic species Abeliophyllum distichum and Forsythia ovata (Oleaceae).</title>
        <authorList>
            <person name="Jang H."/>
        </authorList>
    </citation>
    <scope>NUCLEOTIDE SEQUENCE [LARGE SCALE GENOMIC DNA]</scope>
</reference>